<name>A0AA86JG50_9CLOT</name>
<gene>
    <name evidence="1" type="ORF">CNEO_40075</name>
</gene>
<accession>A0AA86JG50</accession>
<comment type="caution">
    <text evidence="1">The sequence shown here is derived from an EMBL/GenBank/DDBJ whole genome shotgun (WGS) entry which is preliminary data.</text>
</comment>
<dbReference type="Proteomes" id="UP000789738">
    <property type="component" value="Unassembled WGS sequence"/>
</dbReference>
<dbReference type="AlphaFoldDB" id="A0AA86JG50"/>
<sequence length="250" mass="28877">MKRLDSEIVNFLRRDAKMVKDARVQARKAKEIYKPEVASEIILKEINSIKGLRENYKKSINRLVEVGIKEIREAHENQYRSEGHQATISNILKMLELRNFDVSEKQFKNLVAPLIKADDYITLDMLGDLMSSKEKHDLSFYCKQNAKQNEVELTEKMLNAISEYINTDILKSVGGDPVKYKNSSYEEIYILAQNLGFDVTDMDREYGGSDILVDTDAFVKRQIDIAMDLPVDDPILKFDDRTDIEKQLSE</sequence>
<evidence type="ECO:0000313" key="2">
    <source>
        <dbReference type="Proteomes" id="UP000789738"/>
    </source>
</evidence>
<proteinExistence type="predicted"/>
<dbReference type="RefSeq" id="WP_210888705.1">
    <property type="nucleotide sequence ID" value="NZ_CAKJVE010000004.1"/>
</dbReference>
<evidence type="ECO:0000313" key="1">
    <source>
        <dbReference type="EMBL" id="CAG9702618.1"/>
    </source>
</evidence>
<organism evidence="1 2">
    <name type="scientific">Clostridium neonatale</name>
    <dbReference type="NCBI Taxonomy" id="137838"/>
    <lineage>
        <taxon>Bacteria</taxon>
        <taxon>Bacillati</taxon>
        <taxon>Bacillota</taxon>
        <taxon>Clostridia</taxon>
        <taxon>Eubacteriales</taxon>
        <taxon>Clostridiaceae</taxon>
        <taxon>Clostridium</taxon>
    </lineage>
</organism>
<protein>
    <submittedName>
        <fullName evidence="1">Uncharacterized protein</fullName>
    </submittedName>
</protein>
<reference evidence="1" key="1">
    <citation type="submission" date="2021-10" db="EMBL/GenBank/DDBJ databases">
        <authorList>
            <person name="Mesa V."/>
        </authorList>
    </citation>
    <scope>NUCLEOTIDE SEQUENCE</scope>
    <source>
        <strain evidence="1">CC3_PB</strain>
    </source>
</reference>
<dbReference type="EMBL" id="CAKJVE010000004">
    <property type="protein sequence ID" value="CAG9702618.1"/>
    <property type="molecule type" value="Genomic_DNA"/>
</dbReference>